<protein>
    <submittedName>
        <fullName evidence="1">Uncharacterized protein</fullName>
    </submittedName>
</protein>
<keyword evidence="2" id="KW-1185">Reference proteome</keyword>
<accession>A0ABU8MPI3</accession>
<gene>
    <name evidence="1" type="ORF">WCD74_14935</name>
</gene>
<proteinExistence type="predicted"/>
<dbReference type="EMBL" id="JBBEGN010000006">
    <property type="protein sequence ID" value="MEJ2869067.1"/>
    <property type="molecule type" value="Genomic_DNA"/>
</dbReference>
<evidence type="ECO:0000313" key="2">
    <source>
        <dbReference type="Proteomes" id="UP001385809"/>
    </source>
</evidence>
<evidence type="ECO:0000313" key="1">
    <source>
        <dbReference type="EMBL" id="MEJ2869067.1"/>
    </source>
</evidence>
<comment type="caution">
    <text evidence="1">The sequence shown here is derived from an EMBL/GenBank/DDBJ whole genome shotgun (WGS) entry which is preliminary data.</text>
</comment>
<dbReference type="RefSeq" id="WP_337695646.1">
    <property type="nucleotide sequence ID" value="NZ_JBBEGN010000006.1"/>
</dbReference>
<sequence>MDDRAPDRAADTRHTVTRDVQDLVEDVLADQEALEDRLDSCDAYVVLVADPATGALDSYGPFDGPTALIDAERRRQDLDQGDLDDVGVTVVRHHLPAPGPRGRHAIA</sequence>
<name>A0ABU8MPI3_9PSEU</name>
<dbReference type="Proteomes" id="UP001385809">
    <property type="component" value="Unassembled WGS sequence"/>
</dbReference>
<organism evidence="1 2">
    <name type="scientific">Actinomycetospora aurantiaca</name>
    <dbReference type="NCBI Taxonomy" id="3129233"/>
    <lineage>
        <taxon>Bacteria</taxon>
        <taxon>Bacillati</taxon>
        <taxon>Actinomycetota</taxon>
        <taxon>Actinomycetes</taxon>
        <taxon>Pseudonocardiales</taxon>
        <taxon>Pseudonocardiaceae</taxon>
        <taxon>Actinomycetospora</taxon>
    </lineage>
</organism>
<reference evidence="1 2" key="1">
    <citation type="submission" date="2024-03" db="EMBL/GenBank/DDBJ databases">
        <title>Actinomycetospora sp. OC33-EN08, a novel actinomycete isolated from wild orchid (Aerides multiflora).</title>
        <authorList>
            <person name="Suriyachadkun C."/>
        </authorList>
    </citation>
    <scope>NUCLEOTIDE SEQUENCE [LARGE SCALE GENOMIC DNA]</scope>
    <source>
        <strain evidence="1 2">OC33-EN08</strain>
    </source>
</reference>